<evidence type="ECO:0000259" key="2">
    <source>
        <dbReference type="Pfam" id="PF07992"/>
    </source>
</evidence>
<dbReference type="STRING" id="589382.SAMN04489721_3277"/>
<proteinExistence type="predicted"/>
<dbReference type="Proteomes" id="UP000199482">
    <property type="component" value="Chromosome I"/>
</dbReference>
<dbReference type="SUPFAM" id="SSF51905">
    <property type="entry name" value="FAD/NAD(P)-binding domain"/>
    <property type="match status" value="2"/>
</dbReference>
<evidence type="ECO:0000256" key="1">
    <source>
        <dbReference type="ARBA" id="ARBA00023002"/>
    </source>
</evidence>
<protein>
    <submittedName>
        <fullName evidence="3">Pyridine nucleotide-disulphide oxidoreductase</fullName>
    </submittedName>
</protein>
<dbReference type="PANTHER" id="PTHR43539:SF78">
    <property type="entry name" value="FLAVIN-CONTAINING MONOOXYGENASE"/>
    <property type="match status" value="1"/>
</dbReference>
<gene>
    <name evidence="3" type="ORF">SAMN04489721_3277</name>
</gene>
<dbReference type="EMBL" id="LT629755">
    <property type="protein sequence ID" value="SDT35634.1"/>
    <property type="molecule type" value="Genomic_DNA"/>
</dbReference>
<dbReference type="PRINTS" id="PR00368">
    <property type="entry name" value="FADPNR"/>
</dbReference>
<dbReference type="Pfam" id="PF07992">
    <property type="entry name" value="Pyr_redox_2"/>
    <property type="match status" value="1"/>
</dbReference>
<dbReference type="Gene3D" id="3.50.50.60">
    <property type="entry name" value="FAD/NAD(P)-binding domain"/>
    <property type="match status" value="1"/>
</dbReference>
<dbReference type="InterPro" id="IPR050982">
    <property type="entry name" value="Auxin_biosynth/cation_transpt"/>
</dbReference>
<dbReference type="InterPro" id="IPR023753">
    <property type="entry name" value="FAD/NAD-binding_dom"/>
</dbReference>
<reference evidence="4" key="1">
    <citation type="submission" date="2016-10" db="EMBL/GenBank/DDBJ databases">
        <authorList>
            <person name="Varghese N."/>
            <person name="Submissions S."/>
        </authorList>
    </citation>
    <scope>NUCLEOTIDE SEQUENCE [LARGE SCALE GENOMIC DNA]</scope>
    <source>
        <strain evidence="4">CPCC 202695</strain>
    </source>
</reference>
<evidence type="ECO:0000313" key="4">
    <source>
        <dbReference type="Proteomes" id="UP000199482"/>
    </source>
</evidence>
<dbReference type="PANTHER" id="PTHR43539">
    <property type="entry name" value="FLAVIN-BINDING MONOOXYGENASE-LIKE PROTEIN (AFU_ORTHOLOGUE AFUA_4G09220)"/>
    <property type="match status" value="1"/>
</dbReference>
<dbReference type="GO" id="GO:0050660">
    <property type="term" value="F:flavin adenine dinucleotide binding"/>
    <property type="evidence" value="ECO:0007669"/>
    <property type="project" value="TreeGrafter"/>
</dbReference>
<sequence>MASGPLRTWWDRRVDAIPDRVKVAVIGAGQAGLSVAYYLRRFELVADEDFVMLDRAPGPGGAWQHRWSSLRLGTAHRVNDLPGMGELGLSFETADRTLPAKEVVADYYGRFEEHFELRVHRPVNVRRVSNDGADLRIEYEDLSPQPEEELKTRGFFGRRRRTFQEPETGVVPRGEVRTQFLVNATGTWGSPFVPFYPGMAEYTGRHVHTSDYVSAEDFRDQHVVVVGGGTSAIGFMLELEPVAAGLTWVSRRPIDWLDRQELDLEGASAAVSRQDEAARAGRALPSIVSGTGVPKNRRIAAGIERGLLRARPMFDRIEGDRVVWDDGSSARADAIIWATGFRPELRHLAPLKLREKAGGVTVGQGAAWQDPRIFLAGYGPQASTIGANRAGRMIARQIMAIL</sequence>
<accession>A0A1H1ZPK2</accession>
<keyword evidence="1" id="KW-0560">Oxidoreductase</keyword>
<dbReference type="GO" id="GO:0004497">
    <property type="term" value="F:monooxygenase activity"/>
    <property type="evidence" value="ECO:0007669"/>
    <property type="project" value="TreeGrafter"/>
</dbReference>
<feature type="domain" description="FAD/NAD(P)-binding" evidence="2">
    <location>
        <begin position="22"/>
        <end position="253"/>
    </location>
</feature>
<evidence type="ECO:0000313" key="3">
    <source>
        <dbReference type="EMBL" id="SDT35634.1"/>
    </source>
</evidence>
<dbReference type="InterPro" id="IPR036188">
    <property type="entry name" value="FAD/NAD-bd_sf"/>
</dbReference>
<name>A0A1H1ZPK2_9MICO</name>
<organism evidence="3 4">
    <name type="scientific">Agromyces flavus</name>
    <dbReference type="NCBI Taxonomy" id="589382"/>
    <lineage>
        <taxon>Bacteria</taxon>
        <taxon>Bacillati</taxon>
        <taxon>Actinomycetota</taxon>
        <taxon>Actinomycetes</taxon>
        <taxon>Micrococcales</taxon>
        <taxon>Microbacteriaceae</taxon>
        <taxon>Agromyces</taxon>
    </lineage>
</organism>
<dbReference type="AlphaFoldDB" id="A0A1H1ZPK2"/>